<feature type="transmembrane region" description="Helical" evidence="1">
    <location>
        <begin position="20"/>
        <end position="45"/>
    </location>
</feature>
<keyword evidence="1" id="KW-1133">Transmembrane helix</keyword>
<organism evidence="2 3">
    <name type="scientific">Romanomermis culicivorax</name>
    <name type="common">Nematode worm</name>
    <dbReference type="NCBI Taxonomy" id="13658"/>
    <lineage>
        <taxon>Eukaryota</taxon>
        <taxon>Metazoa</taxon>
        <taxon>Ecdysozoa</taxon>
        <taxon>Nematoda</taxon>
        <taxon>Enoplea</taxon>
        <taxon>Dorylaimia</taxon>
        <taxon>Mermithida</taxon>
        <taxon>Mermithoidea</taxon>
        <taxon>Mermithidae</taxon>
        <taxon>Romanomermis</taxon>
    </lineage>
</organism>
<proteinExistence type="predicted"/>
<evidence type="ECO:0000313" key="2">
    <source>
        <dbReference type="Proteomes" id="UP000887565"/>
    </source>
</evidence>
<dbReference type="WBParaSite" id="nRc.2.0.1.t15330-RA">
    <property type="protein sequence ID" value="nRc.2.0.1.t15330-RA"/>
    <property type="gene ID" value="nRc.2.0.1.g15330"/>
</dbReference>
<keyword evidence="1" id="KW-0472">Membrane</keyword>
<dbReference type="AlphaFoldDB" id="A0A915INE4"/>
<feature type="transmembrane region" description="Helical" evidence="1">
    <location>
        <begin position="145"/>
        <end position="168"/>
    </location>
</feature>
<evidence type="ECO:0000256" key="1">
    <source>
        <dbReference type="SAM" id="Phobius"/>
    </source>
</evidence>
<feature type="transmembrane region" description="Helical" evidence="1">
    <location>
        <begin position="246"/>
        <end position="268"/>
    </location>
</feature>
<keyword evidence="1" id="KW-0812">Transmembrane</keyword>
<feature type="transmembrane region" description="Helical" evidence="1">
    <location>
        <begin position="189"/>
        <end position="213"/>
    </location>
</feature>
<sequence>MNSTWKEVVVNQTSCFSLEFTTFHFILTFAKLLLTIVATIATLFLSKQLLRDCDSKIPFYVRFLIFNVCVSYIFKNLYLLYKSLANILVHVTGTSHLHITYSTCAIEQIFFVVPSTSRHLSFLFIGTERLFKTFYFPNCNESNKLFLMLSIISLVATWILPLLLHFALLDYNRGIVCFCVLSKIWSDNYVKLFAIFLTILPLITVSIYCIVYYRNRSILSKFVIKVISRNLTERFIQWSNVKVSGWLIPVTVISLMISVSGTILALIIRLCRVVNNDTDITMVTSIIGTVYVLDNVSFPFLCVR</sequence>
<evidence type="ECO:0000313" key="3">
    <source>
        <dbReference type="WBParaSite" id="nRc.2.0.1.t15330-RA"/>
    </source>
</evidence>
<feature type="transmembrane region" description="Helical" evidence="1">
    <location>
        <begin position="57"/>
        <end position="74"/>
    </location>
</feature>
<name>A0A915INE4_ROMCU</name>
<dbReference type="Proteomes" id="UP000887565">
    <property type="component" value="Unplaced"/>
</dbReference>
<accession>A0A915INE4</accession>
<protein>
    <submittedName>
        <fullName evidence="3">G-protein coupled receptors family 1 profile domain-containing protein</fullName>
    </submittedName>
</protein>
<keyword evidence="2" id="KW-1185">Reference proteome</keyword>
<reference evidence="3" key="1">
    <citation type="submission" date="2022-11" db="UniProtKB">
        <authorList>
            <consortium name="WormBaseParasite"/>
        </authorList>
    </citation>
    <scope>IDENTIFICATION</scope>
</reference>